<feature type="compositionally biased region" description="Low complexity" evidence="2">
    <location>
        <begin position="501"/>
        <end position="521"/>
    </location>
</feature>
<sequence>MRVEELASDPELGMTLRAGMGSPRLGRSITWCAPTEHMDPTPFLSVNALVLTQGMGLNIRDYRTWAAYVERLAAVPIAALVFGLGAAHRQLPEGLVKACAEHDLPLLELCADVPFVVVMRRVEERLGAERFNELRSGWELADTCARMASGGASLADVLAEVAGTVGGRASITDSAGYELVAAGERGGRRGRTALRMPSTETERFQLRIEGVDTSMLLQPLLGPVAGVLAMQLSYTLSSRSALHSSDALRWFELLLEASPQNRGEVRARAAGLGFDVDAPWQCVQVSAPEGTAWAKLRSVAWRIRAALDAPGRPVRFMEEEGGTTMVLQHAQHRQPRALAELLAGCARDVPEFSICVAAGESLEDLPLSLLLLRRSQAGPGVHCAGQADLQAIVQGLPAAGLESLARRLLGDVLLPSNAALLQTLRSYLRNSGNTGRTCGELFIHRNTLAYRLRRLRELLGVDLEDGEVRATCLLALSVVGAAGGHGAAVRPSPGSPGGTTGPAAVPSGAAPPAGSVPGPRR</sequence>
<gene>
    <name evidence="6" type="ORF">BN1051_03248</name>
</gene>
<evidence type="ECO:0000259" key="3">
    <source>
        <dbReference type="Pfam" id="PF07905"/>
    </source>
</evidence>
<dbReference type="EMBL" id="LN483072">
    <property type="protein sequence ID" value="CEA09871.1"/>
    <property type="molecule type" value="Genomic_DNA"/>
</dbReference>
<evidence type="ECO:0000256" key="2">
    <source>
        <dbReference type="SAM" id="MobiDB-lite"/>
    </source>
</evidence>
<evidence type="ECO:0000259" key="5">
    <source>
        <dbReference type="Pfam" id="PF17853"/>
    </source>
</evidence>
<protein>
    <submittedName>
        <fullName evidence="6">Carbohydrate diacid transcriptional activator CdaR</fullName>
    </submittedName>
</protein>
<dbReference type="AlphaFoldDB" id="A0A078MYI5"/>
<evidence type="ECO:0000256" key="1">
    <source>
        <dbReference type="ARBA" id="ARBA00006754"/>
    </source>
</evidence>
<comment type="similarity">
    <text evidence="1">Belongs to the CdaR family.</text>
</comment>
<name>A0A078MYI5_9MICC</name>
<dbReference type="InterPro" id="IPR012914">
    <property type="entry name" value="PucR_dom"/>
</dbReference>
<evidence type="ECO:0000259" key="4">
    <source>
        <dbReference type="Pfam" id="PF13556"/>
    </source>
</evidence>
<dbReference type="PANTHER" id="PTHR33744:SF7">
    <property type="entry name" value="PUCR FAMILY TRANSCRIPTIONAL REGULATOR"/>
    <property type="match status" value="1"/>
</dbReference>
<feature type="domain" description="CdaR GGDEF-like" evidence="5">
    <location>
        <begin position="262"/>
        <end position="368"/>
    </location>
</feature>
<dbReference type="PATRIC" id="fig|1461584.3.peg.3218"/>
<dbReference type="Pfam" id="PF07905">
    <property type="entry name" value="PucR"/>
    <property type="match status" value="1"/>
</dbReference>
<accession>A0A078MYI5</accession>
<dbReference type="Gene3D" id="1.10.10.2840">
    <property type="entry name" value="PucR C-terminal helix-turn-helix domain"/>
    <property type="match status" value="1"/>
</dbReference>
<dbReference type="Pfam" id="PF13556">
    <property type="entry name" value="HTH_30"/>
    <property type="match status" value="1"/>
</dbReference>
<dbReference type="Pfam" id="PF17853">
    <property type="entry name" value="GGDEF_2"/>
    <property type="match status" value="1"/>
</dbReference>
<evidence type="ECO:0000313" key="6">
    <source>
        <dbReference type="EMBL" id="CEA09871.1"/>
    </source>
</evidence>
<dbReference type="InterPro" id="IPR051448">
    <property type="entry name" value="CdaR-like_regulators"/>
</dbReference>
<organism evidence="6">
    <name type="scientific">Arthrobacter saudimassiliensis</name>
    <dbReference type="NCBI Taxonomy" id="1461584"/>
    <lineage>
        <taxon>Bacteria</taxon>
        <taxon>Bacillati</taxon>
        <taxon>Actinomycetota</taxon>
        <taxon>Actinomycetes</taxon>
        <taxon>Micrococcales</taxon>
        <taxon>Micrococcaceae</taxon>
        <taxon>Arthrobacter</taxon>
    </lineage>
</organism>
<proteinExistence type="inferred from homology"/>
<feature type="domain" description="PucR C-terminal helix-turn-helix" evidence="4">
    <location>
        <begin position="420"/>
        <end position="477"/>
    </location>
</feature>
<dbReference type="InterPro" id="IPR042070">
    <property type="entry name" value="PucR_C-HTH_sf"/>
</dbReference>
<dbReference type="InterPro" id="IPR041522">
    <property type="entry name" value="CdaR_GGDEF"/>
</dbReference>
<feature type="region of interest" description="Disordered" evidence="2">
    <location>
        <begin position="485"/>
        <end position="521"/>
    </location>
</feature>
<dbReference type="InterPro" id="IPR025736">
    <property type="entry name" value="PucR_C-HTH_dom"/>
</dbReference>
<reference evidence="6" key="1">
    <citation type="submission" date="2014-07" db="EMBL/GenBank/DDBJ databases">
        <authorList>
            <person name="Urmite Genomes Urmite Genomes"/>
        </authorList>
    </citation>
    <scope>NUCLEOTIDE SEQUENCE</scope>
    <source>
        <strain evidence="6">11W110_air</strain>
    </source>
</reference>
<dbReference type="PANTHER" id="PTHR33744">
    <property type="entry name" value="CARBOHYDRATE DIACID REGULATOR"/>
    <property type="match status" value="1"/>
</dbReference>
<feature type="domain" description="Purine catabolism PurC-like" evidence="3">
    <location>
        <begin position="9"/>
        <end position="124"/>
    </location>
</feature>